<comment type="caution">
    <text evidence="8">The sequence shown here is derived from an EMBL/GenBank/DDBJ whole genome shotgun (WGS) entry which is preliminary data.</text>
</comment>
<feature type="region of interest" description="Disordered" evidence="6">
    <location>
        <begin position="447"/>
        <end position="472"/>
    </location>
</feature>
<dbReference type="EMBL" id="JARVKF010000440">
    <property type="protein sequence ID" value="KAK9413471.1"/>
    <property type="molecule type" value="Genomic_DNA"/>
</dbReference>
<dbReference type="Proteomes" id="UP001408356">
    <property type="component" value="Unassembled WGS sequence"/>
</dbReference>
<evidence type="ECO:0000256" key="5">
    <source>
        <dbReference type="ARBA" id="ARBA00023242"/>
    </source>
</evidence>
<feature type="domain" description="Xylanolytic transcriptional activator regulatory" evidence="7">
    <location>
        <begin position="203"/>
        <end position="413"/>
    </location>
</feature>
<organism evidence="8 9">
    <name type="scientific">Seiridium unicorne</name>
    <dbReference type="NCBI Taxonomy" id="138068"/>
    <lineage>
        <taxon>Eukaryota</taxon>
        <taxon>Fungi</taxon>
        <taxon>Dikarya</taxon>
        <taxon>Ascomycota</taxon>
        <taxon>Pezizomycotina</taxon>
        <taxon>Sordariomycetes</taxon>
        <taxon>Xylariomycetidae</taxon>
        <taxon>Amphisphaeriales</taxon>
        <taxon>Sporocadaceae</taxon>
        <taxon>Seiridium</taxon>
    </lineage>
</organism>
<evidence type="ECO:0000256" key="1">
    <source>
        <dbReference type="ARBA" id="ARBA00022723"/>
    </source>
</evidence>
<evidence type="ECO:0000313" key="8">
    <source>
        <dbReference type="EMBL" id="KAK9413471.1"/>
    </source>
</evidence>
<sequence>MTSPMSWLPMAETVDVGYESLVGLGIGSGGHYPEPLTGWSSDINPPVAPPGMISYNFHPWIAGTRSIELPEDTPRSVSYTSSSPIGNSSAIPPLSGDIMRPNSPRMDSFGNPYGIHYTSASSNVAYGKPSLMAAEHDPFWLPPLDNLPIGTIDAHNNTPVISNKAYADLRHQFEKLCLNTKGAYASCRSSDFPSIQHMNFFVRLYFQHFDPIMPIVHPEQLDFESFWPLALAMSAVGCQYSKVPGFPLCAGPLHEFLRRVLAVELDSGQWAQHVIPLAQALVLSQIGILYGGSSQLPALARAKHRTLAEIVETFGLLRSEEHYTTGRSIDDHWKKWLTEETKRRLGFSIWLLDSMSTYHFGQRPLLCLDNVQCELPHASLWAAKTAVQWTERFDASKVNRTLHDAVGALYSNRDLASDLGDFGNLILLHGIYEETFRAKGYCTGQMSPTSSSSISMTNKRNEDQNSSTMPQRRSSLECVEAMNRAAVATVHEAGGVEHSTVFHLAVARVVLLAPYDTIQTLAKLTISQHPQHANLRSDVISAEQVVIQWAQQDEQNARTAVLHCGLSFWHIRRHSRDAFYEPISVFLATLTMWAYSTYASRLPLLSQEKSVQHLDGMRSGSVTRQGSPDLRLPTSEHEPTFIRLDRPCDDELSQLFIRSGRPSVMRAHISGVGDIYSPQGPSNILREGRKILANVSSAWGRTQEYASILEALERSSNESTIPVA</sequence>
<evidence type="ECO:0000313" key="9">
    <source>
        <dbReference type="Proteomes" id="UP001408356"/>
    </source>
</evidence>
<evidence type="ECO:0000256" key="4">
    <source>
        <dbReference type="ARBA" id="ARBA00023163"/>
    </source>
</evidence>
<dbReference type="PANTHER" id="PTHR47660">
    <property type="entry name" value="TRANSCRIPTION FACTOR WITH C2H2 AND ZN(2)-CYS(6) DNA BINDING DOMAIN (EUROFUNG)-RELATED-RELATED"/>
    <property type="match status" value="1"/>
</dbReference>
<feature type="region of interest" description="Disordered" evidence="6">
    <location>
        <begin position="71"/>
        <end position="103"/>
    </location>
</feature>
<keyword evidence="2" id="KW-0862">Zinc</keyword>
<proteinExistence type="predicted"/>
<protein>
    <recommendedName>
        <fullName evidence="7">Xylanolytic transcriptional activator regulatory domain-containing protein</fullName>
    </recommendedName>
</protein>
<feature type="region of interest" description="Disordered" evidence="6">
    <location>
        <begin position="615"/>
        <end position="635"/>
    </location>
</feature>
<accession>A0ABR2UGH1</accession>
<dbReference type="PANTHER" id="PTHR47660:SF7">
    <property type="entry name" value="TRANSCRIPTION FACTOR WITH C2H2 AND ZN(2)-CYS(6) DNA BINDING DOMAIN (EUROFUNG)"/>
    <property type="match status" value="1"/>
</dbReference>
<keyword evidence="3" id="KW-0805">Transcription regulation</keyword>
<dbReference type="CDD" id="cd12148">
    <property type="entry name" value="fungal_TF_MHR"/>
    <property type="match status" value="1"/>
</dbReference>
<evidence type="ECO:0000256" key="3">
    <source>
        <dbReference type="ARBA" id="ARBA00023015"/>
    </source>
</evidence>
<keyword evidence="4" id="KW-0804">Transcription</keyword>
<evidence type="ECO:0000256" key="2">
    <source>
        <dbReference type="ARBA" id="ARBA00022833"/>
    </source>
</evidence>
<dbReference type="InterPro" id="IPR007219">
    <property type="entry name" value="XnlR_reg_dom"/>
</dbReference>
<keyword evidence="1" id="KW-0479">Metal-binding</keyword>
<reference evidence="8 9" key="1">
    <citation type="journal article" date="2024" name="J. Plant Pathol.">
        <title>Sequence and assembly of the genome of Seiridium unicorne, isolate CBS 538.82, causal agent of cypress canker disease.</title>
        <authorList>
            <person name="Scali E."/>
            <person name="Rocca G.D."/>
            <person name="Danti R."/>
            <person name="Garbelotto M."/>
            <person name="Barberini S."/>
            <person name="Baroncelli R."/>
            <person name="Emiliani G."/>
        </authorList>
    </citation>
    <scope>NUCLEOTIDE SEQUENCE [LARGE SCALE GENOMIC DNA]</scope>
    <source>
        <strain evidence="8 9">BM-138-508</strain>
    </source>
</reference>
<evidence type="ECO:0000256" key="6">
    <source>
        <dbReference type="SAM" id="MobiDB-lite"/>
    </source>
</evidence>
<name>A0ABR2UGH1_9PEZI</name>
<evidence type="ECO:0000259" key="7">
    <source>
        <dbReference type="Pfam" id="PF04082"/>
    </source>
</evidence>
<dbReference type="Pfam" id="PF04082">
    <property type="entry name" value="Fungal_trans"/>
    <property type="match status" value="1"/>
</dbReference>
<feature type="compositionally biased region" description="Polar residues" evidence="6">
    <location>
        <begin position="75"/>
        <end position="90"/>
    </location>
</feature>
<gene>
    <name evidence="8" type="ORF">SUNI508_02670</name>
</gene>
<keyword evidence="9" id="KW-1185">Reference proteome</keyword>
<keyword evidence="5" id="KW-0539">Nucleus</keyword>
<feature type="compositionally biased region" description="Low complexity" evidence="6">
    <location>
        <begin position="447"/>
        <end position="457"/>
    </location>
</feature>